<keyword evidence="5" id="KW-0809">Transit peptide</keyword>
<keyword evidence="4" id="KW-0274">FAD</keyword>
<dbReference type="PANTHER" id="PTHR11748:SF111">
    <property type="entry name" value="D-LACTATE DEHYDROGENASE, MITOCHONDRIAL-RELATED"/>
    <property type="match status" value="1"/>
</dbReference>
<dbReference type="InterPro" id="IPR004113">
    <property type="entry name" value="FAD-bd_oxidored_4_C"/>
</dbReference>
<dbReference type="FunFam" id="3.30.70.2740:FF:000001">
    <property type="entry name" value="D-lactate dehydrogenase mitochondrial"/>
    <property type="match status" value="1"/>
</dbReference>
<keyword evidence="10" id="KW-1185">Reference proteome</keyword>
<dbReference type="FunFam" id="1.10.45.10:FF:000001">
    <property type="entry name" value="D-lactate dehydrogenase mitochondrial"/>
    <property type="match status" value="1"/>
</dbReference>
<dbReference type="Pfam" id="PF02913">
    <property type="entry name" value="FAD-oxidase_C"/>
    <property type="match status" value="1"/>
</dbReference>
<evidence type="ECO:0000256" key="3">
    <source>
        <dbReference type="ARBA" id="ARBA00022630"/>
    </source>
</evidence>
<name>A0A1M7SAW4_9RHOB</name>
<proteinExistence type="inferred from homology"/>
<comment type="similarity">
    <text evidence="2">Belongs to the FAD-binding oxidoreductase/transferase type 4 family.</text>
</comment>
<dbReference type="InterPro" id="IPR016169">
    <property type="entry name" value="FAD-bd_PCMH_sub2"/>
</dbReference>
<dbReference type="PANTHER" id="PTHR11748">
    <property type="entry name" value="D-LACTATE DEHYDROGENASE"/>
    <property type="match status" value="1"/>
</dbReference>
<dbReference type="InterPro" id="IPR006094">
    <property type="entry name" value="Oxid_FAD_bind_N"/>
</dbReference>
<dbReference type="EMBL" id="FRDL01000002">
    <property type="protein sequence ID" value="SHN55583.1"/>
    <property type="molecule type" value="Genomic_DNA"/>
</dbReference>
<dbReference type="GO" id="GO:0004458">
    <property type="term" value="F:D-lactate dehydrogenase (cytochrome) activity"/>
    <property type="evidence" value="ECO:0007669"/>
    <property type="project" value="UniProtKB-EC"/>
</dbReference>
<evidence type="ECO:0000313" key="10">
    <source>
        <dbReference type="Proteomes" id="UP000184066"/>
    </source>
</evidence>
<evidence type="ECO:0000256" key="6">
    <source>
        <dbReference type="ARBA" id="ARBA00023002"/>
    </source>
</evidence>
<keyword evidence="6" id="KW-0560">Oxidoreductase</keyword>
<dbReference type="STRING" id="1189325.SAMN04488119_103361"/>
<dbReference type="Proteomes" id="UP000184066">
    <property type="component" value="Unassembled WGS sequence"/>
</dbReference>
<dbReference type="InterPro" id="IPR036318">
    <property type="entry name" value="FAD-bd_PCMH-like_sf"/>
</dbReference>
<dbReference type="Pfam" id="PF01565">
    <property type="entry name" value="FAD_binding_4"/>
    <property type="match status" value="1"/>
</dbReference>
<sequence>MSIENAIERLEAMLGPRLSTAAAIREHHGRNETYYPVTPPDAVAFPETTEEVAAIVRLCAEERCPIVPWGVGTSLEGHALAFEGGLSLDMSRMDRILEVHEADMDAVVQPGVTRKRLNEELRATGLFFPVDPGADATLGGMAATRASGTNAVRYGTMRENVLALEAVLADGRVIRAGTRARKSSSGYDLKNLIVGSEGTLAVITELTVRLHGQPEAVSAATCAFETVGGAVNACIETIQSGIPVARIEFLDAASIAAFNDYAGFDLPVRPHLFLEFHGSEAGVAEQAARFGEIADEHGAQGFRWTSDAQERNRLWSARHNAYFAFKAQRPGARALTTDVCVPISRLAEAIEAAAADIAQSRLSGSILGHVGDGNFHVAYLLDPDSPEDLEEARRLTHRMNLNALALGGTVTGEHGVGRGKIPYMAAEHGEAWQVMAQIKRTLDPLNILNPGKVVQIN</sequence>
<comment type="cofactor">
    <cofactor evidence="1">
        <name>FAD</name>
        <dbReference type="ChEBI" id="CHEBI:57692"/>
    </cofactor>
</comment>
<dbReference type="Gene3D" id="3.30.70.2740">
    <property type="match status" value="1"/>
</dbReference>
<dbReference type="FunFam" id="3.30.465.10:FF:000016">
    <property type="entry name" value="probable D-lactate dehydrogenase, mitochondrial"/>
    <property type="match status" value="1"/>
</dbReference>
<dbReference type="EC" id="1.1.2.4" evidence="7"/>
<dbReference type="GO" id="GO:0071949">
    <property type="term" value="F:FAD binding"/>
    <property type="evidence" value="ECO:0007669"/>
    <property type="project" value="InterPro"/>
</dbReference>
<dbReference type="GO" id="GO:1903457">
    <property type="term" value="P:lactate catabolic process"/>
    <property type="evidence" value="ECO:0007669"/>
    <property type="project" value="TreeGrafter"/>
</dbReference>
<dbReference type="PROSITE" id="PS51387">
    <property type="entry name" value="FAD_PCMH"/>
    <property type="match status" value="1"/>
</dbReference>
<evidence type="ECO:0000313" key="9">
    <source>
        <dbReference type="EMBL" id="SHN55583.1"/>
    </source>
</evidence>
<dbReference type="SUPFAM" id="SSF55103">
    <property type="entry name" value="FAD-linked oxidases, C-terminal domain"/>
    <property type="match status" value="1"/>
</dbReference>
<evidence type="ECO:0000256" key="4">
    <source>
        <dbReference type="ARBA" id="ARBA00022827"/>
    </source>
</evidence>
<evidence type="ECO:0000259" key="8">
    <source>
        <dbReference type="PROSITE" id="PS51387"/>
    </source>
</evidence>
<dbReference type="SUPFAM" id="SSF56176">
    <property type="entry name" value="FAD-binding/transporter-associated domain-like"/>
    <property type="match status" value="1"/>
</dbReference>
<gene>
    <name evidence="9" type="ORF">SAMN05216200_102147</name>
</gene>
<evidence type="ECO:0000256" key="7">
    <source>
        <dbReference type="ARBA" id="ARBA00038897"/>
    </source>
</evidence>
<accession>A0A1M7SAW4</accession>
<evidence type="ECO:0000256" key="5">
    <source>
        <dbReference type="ARBA" id="ARBA00022946"/>
    </source>
</evidence>
<dbReference type="InterPro" id="IPR016171">
    <property type="entry name" value="Vanillyl_alc_oxidase_C-sub2"/>
</dbReference>
<dbReference type="RefSeq" id="WP_072746232.1">
    <property type="nucleotide sequence ID" value="NZ_FOHL01000003.1"/>
</dbReference>
<dbReference type="Gene3D" id="1.10.45.10">
    <property type="entry name" value="Vanillyl-alcohol Oxidase, Chain A, domain 4"/>
    <property type="match status" value="1"/>
</dbReference>
<organism evidence="9 10">
    <name type="scientific">Oceanicella actignis</name>
    <dbReference type="NCBI Taxonomy" id="1189325"/>
    <lineage>
        <taxon>Bacteria</taxon>
        <taxon>Pseudomonadati</taxon>
        <taxon>Pseudomonadota</taxon>
        <taxon>Alphaproteobacteria</taxon>
        <taxon>Rhodobacterales</taxon>
        <taxon>Paracoccaceae</taxon>
        <taxon>Oceanicella</taxon>
    </lineage>
</organism>
<dbReference type="GO" id="GO:0008720">
    <property type="term" value="F:D-lactate dehydrogenase (NAD+) activity"/>
    <property type="evidence" value="ECO:0007669"/>
    <property type="project" value="TreeGrafter"/>
</dbReference>
<evidence type="ECO:0000256" key="2">
    <source>
        <dbReference type="ARBA" id="ARBA00008000"/>
    </source>
</evidence>
<keyword evidence="3" id="KW-0285">Flavoprotein</keyword>
<feature type="domain" description="FAD-binding PCMH-type" evidence="8">
    <location>
        <begin position="35"/>
        <end position="213"/>
    </location>
</feature>
<dbReference type="InterPro" id="IPR016164">
    <property type="entry name" value="FAD-linked_Oxase-like_C"/>
</dbReference>
<dbReference type="Gene3D" id="3.30.465.10">
    <property type="match status" value="1"/>
</dbReference>
<reference evidence="9 10" key="1">
    <citation type="submission" date="2016-12" db="EMBL/GenBank/DDBJ databases">
        <authorList>
            <person name="Song W.-J."/>
            <person name="Kurnit D.M."/>
        </authorList>
    </citation>
    <scope>NUCLEOTIDE SEQUENCE [LARGE SCALE GENOMIC DNA]</scope>
    <source>
        <strain evidence="9 10">CGMCC 1.10808</strain>
    </source>
</reference>
<dbReference type="AlphaFoldDB" id="A0A1M7SAW4"/>
<protein>
    <recommendedName>
        <fullName evidence="7">D-lactate dehydrogenase (cytochrome)</fullName>
        <ecNumber evidence="7">1.1.2.4</ecNumber>
    </recommendedName>
</protein>
<dbReference type="InterPro" id="IPR016166">
    <property type="entry name" value="FAD-bd_PCMH"/>
</dbReference>
<evidence type="ECO:0000256" key="1">
    <source>
        <dbReference type="ARBA" id="ARBA00001974"/>
    </source>
</evidence>
<dbReference type="OrthoDB" id="9811557at2"/>